<evidence type="ECO:0008006" key="3">
    <source>
        <dbReference type="Google" id="ProtNLM"/>
    </source>
</evidence>
<evidence type="ECO:0000313" key="2">
    <source>
        <dbReference type="Proteomes" id="UP001169006"/>
    </source>
</evidence>
<dbReference type="RefSeq" id="WP_302079798.1">
    <property type="nucleotide sequence ID" value="NZ_JAUKWQ010000016.1"/>
</dbReference>
<dbReference type="EMBL" id="JAUKWQ010000016">
    <property type="protein sequence ID" value="MDO1585516.1"/>
    <property type="molecule type" value="Genomic_DNA"/>
</dbReference>
<dbReference type="Proteomes" id="UP001169006">
    <property type="component" value="Unassembled WGS sequence"/>
</dbReference>
<protein>
    <recommendedName>
        <fullName evidence="3">Restriction endonuclease</fullName>
    </recommendedName>
</protein>
<comment type="caution">
    <text evidence="1">The sequence shown here is derived from an EMBL/GenBank/DDBJ whole genome shotgun (WGS) entry which is preliminary data.</text>
</comment>
<reference evidence="1" key="2">
    <citation type="submission" date="2023-07" db="EMBL/GenBank/DDBJ databases">
        <authorList>
            <person name="Sun H."/>
        </authorList>
    </citation>
    <scope>NUCLEOTIDE SEQUENCE</scope>
    <source>
        <strain evidence="1">05753</strain>
    </source>
</reference>
<gene>
    <name evidence="1" type="ORF">Q2T52_25805</name>
</gene>
<organism evidence="1 2">
    <name type="scientific">Rhizobium oryzicola</name>
    <dbReference type="NCBI Taxonomy" id="1232668"/>
    <lineage>
        <taxon>Bacteria</taxon>
        <taxon>Pseudomonadati</taxon>
        <taxon>Pseudomonadota</taxon>
        <taxon>Alphaproteobacteria</taxon>
        <taxon>Hyphomicrobiales</taxon>
        <taxon>Rhizobiaceae</taxon>
        <taxon>Rhizobium/Agrobacterium group</taxon>
        <taxon>Rhizobium</taxon>
    </lineage>
</organism>
<name>A0ABT8T7G5_9HYPH</name>
<sequence>MARIDIGLRQARKIVNLPFAERLAFIAEGLPILLQSAQGLYTASEAVSQMPRESMLLKGHAEEEAAKILILMDIIRCPKKEVSRRIGVLMGWYYDHLARLLYAEACQWRPVDLKELRGIIDRRRVTHYVEGNMGEFIAPNDLIYRRETRLYADIEALDDGSLQWVAPSGYVGFYNPKPDAIVVAEALDAFGAFTVEGLELISSIWSEVDFKDETPAQENVRLIEATLTQLVERKMASESATTDNARDLYGRWQMPLYTLDIKAREVARSALEAEQERLLLVEMGVESEY</sequence>
<reference evidence="1" key="1">
    <citation type="journal article" date="2015" name="Int. J. Syst. Evol. Microbiol.">
        <title>Rhizobium oryzicola sp. nov., potential plant-growth-promoting endophytic bacteria isolated from rice roots.</title>
        <authorList>
            <person name="Zhang X.X."/>
            <person name="Gao J.S."/>
            <person name="Cao Y.H."/>
            <person name="Sheirdil R.A."/>
            <person name="Wang X.C."/>
            <person name="Zhang L."/>
        </authorList>
    </citation>
    <scope>NUCLEOTIDE SEQUENCE</scope>
    <source>
        <strain evidence="1">05753</strain>
    </source>
</reference>
<proteinExistence type="predicted"/>
<accession>A0ABT8T7G5</accession>
<evidence type="ECO:0000313" key="1">
    <source>
        <dbReference type="EMBL" id="MDO1585516.1"/>
    </source>
</evidence>
<keyword evidence="2" id="KW-1185">Reference proteome</keyword>